<protein>
    <submittedName>
        <fullName evidence="10">Sigma-70 family RNA polymerase sigma factor</fullName>
    </submittedName>
</protein>
<evidence type="ECO:0000313" key="10">
    <source>
        <dbReference type="EMBL" id="MBE1877423.1"/>
    </source>
</evidence>
<dbReference type="Gene3D" id="1.10.10.10">
    <property type="entry name" value="Winged helix-like DNA-binding domain superfamily/Winged helix DNA-binding domain"/>
    <property type="match status" value="1"/>
</dbReference>
<evidence type="ECO:0000256" key="2">
    <source>
        <dbReference type="ARBA" id="ARBA00023015"/>
    </source>
</evidence>
<keyword evidence="11" id="KW-1185">Reference proteome</keyword>
<comment type="caution">
    <text evidence="10">The sequence shown here is derived from an EMBL/GenBank/DDBJ whole genome shotgun (WGS) entry which is preliminary data.</text>
</comment>
<feature type="transmembrane region" description="Helical" evidence="7">
    <location>
        <begin position="308"/>
        <end position="329"/>
    </location>
</feature>
<dbReference type="InterPro" id="IPR013249">
    <property type="entry name" value="RNA_pol_sigma70_r4_t2"/>
</dbReference>
<keyword evidence="5" id="KW-0804">Transcription</keyword>
<dbReference type="Pfam" id="PF08281">
    <property type="entry name" value="Sigma70_r4_2"/>
    <property type="match status" value="1"/>
</dbReference>
<evidence type="ECO:0000256" key="3">
    <source>
        <dbReference type="ARBA" id="ARBA00023082"/>
    </source>
</evidence>
<keyword evidence="4" id="KW-0238">DNA-binding</keyword>
<evidence type="ECO:0000256" key="5">
    <source>
        <dbReference type="ARBA" id="ARBA00023163"/>
    </source>
</evidence>
<dbReference type="Gene3D" id="1.10.1740.10">
    <property type="match status" value="1"/>
</dbReference>
<accession>A0ABR9N189</accession>
<evidence type="ECO:0000313" key="11">
    <source>
        <dbReference type="Proteomes" id="UP000625527"/>
    </source>
</evidence>
<keyword evidence="2" id="KW-0805">Transcription regulation</keyword>
<dbReference type="EMBL" id="JADAQT010000102">
    <property type="protein sequence ID" value="MBE1877423.1"/>
    <property type="molecule type" value="Genomic_DNA"/>
</dbReference>
<evidence type="ECO:0000256" key="6">
    <source>
        <dbReference type="SAM" id="MobiDB-lite"/>
    </source>
</evidence>
<evidence type="ECO:0000256" key="7">
    <source>
        <dbReference type="SAM" id="Phobius"/>
    </source>
</evidence>
<keyword evidence="7" id="KW-1133">Transmembrane helix</keyword>
<dbReference type="Pfam" id="PF04542">
    <property type="entry name" value="Sigma70_r2"/>
    <property type="match status" value="1"/>
</dbReference>
<feature type="domain" description="RNA polymerase sigma-70 region 2" evidence="8">
    <location>
        <begin position="40"/>
        <end position="108"/>
    </location>
</feature>
<organism evidence="10 11">
    <name type="scientific">Myceligenerans pegani</name>
    <dbReference type="NCBI Taxonomy" id="2776917"/>
    <lineage>
        <taxon>Bacteria</taxon>
        <taxon>Bacillati</taxon>
        <taxon>Actinomycetota</taxon>
        <taxon>Actinomycetes</taxon>
        <taxon>Micrococcales</taxon>
        <taxon>Promicromonosporaceae</taxon>
        <taxon>Myceligenerans</taxon>
    </lineage>
</organism>
<dbReference type="InterPro" id="IPR039425">
    <property type="entry name" value="RNA_pol_sigma-70-like"/>
</dbReference>
<evidence type="ECO:0000259" key="9">
    <source>
        <dbReference type="Pfam" id="PF08281"/>
    </source>
</evidence>
<feature type="region of interest" description="Disordered" evidence="6">
    <location>
        <begin position="1"/>
        <end position="21"/>
    </location>
</feature>
<keyword evidence="7" id="KW-0812">Transmembrane</keyword>
<feature type="region of interest" description="Disordered" evidence="6">
    <location>
        <begin position="334"/>
        <end position="476"/>
    </location>
</feature>
<dbReference type="Proteomes" id="UP000625527">
    <property type="component" value="Unassembled WGS sequence"/>
</dbReference>
<feature type="compositionally biased region" description="Pro residues" evidence="6">
    <location>
        <begin position="1"/>
        <end position="12"/>
    </location>
</feature>
<gene>
    <name evidence="10" type="ORF">IHE71_17180</name>
</gene>
<evidence type="ECO:0000259" key="8">
    <source>
        <dbReference type="Pfam" id="PF04542"/>
    </source>
</evidence>
<dbReference type="NCBIfam" id="TIGR02937">
    <property type="entry name" value="sigma70-ECF"/>
    <property type="match status" value="1"/>
</dbReference>
<name>A0ABR9N189_9MICO</name>
<feature type="compositionally biased region" description="Acidic residues" evidence="6">
    <location>
        <begin position="394"/>
        <end position="405"/>
    </location>
</feature>
<keyword evidence="7" id="KW-0472">Membrane</keyword>
<dbReference type="InterPro" id="IPR007627">
    <property type="entry name" value="RNA_pol_sigma70_r2"/>
</dbReference>
<dbReference type="SUPFAM" id="SSF88659">
    <property type="entry name" value="Sigma3 and sigma4 domains of RNA polymerase sigma factors"/>
    <property type="match status" value="1"/>
</dbReference>
<dbReference type="PANTHER" id="PTHR43133">
    <property type="entry name" value="RNA POLYMERASE ECF-TYPE SIGMA FACTO"/>
    <property type="match status" value="1"/>
</dbReference>
<dbReference type="InterPro" id="IPR013324">
    <property type="entry name" value="RNA_pol_sigma_r3/r4-like"/>
</dbReference>
<reference evidence="10 11" key="1">
    <citation type="submission" date="2020-10" db="EMBL/GenBank/DDBJ databases">
        <title>Myceligenerans pegani sp. nov., an endophytic actinomycete isolated from Peganum harmala L. in Xinjiang, China.</title>
        <authorList>
            <person name="Xin L."/>
        </authorList>
    </citation>
    <scope>NUCLEOTIDE SEQUENCE [LARGE SCALE GENOMIC DNA]</scope>
    <source>
        <strain evidence="10 11">TRM65318</strain>
    </source>
</reference>
<feature type="transmembrane region" description="Helical" evidence="7">
    <location>
        <begin position="249"/>
        <end position="267"/>
    </location>
</feature>
<dbReference type="InterPro" id="IPR014284">
    <property type="entry name" value="RNA_pol_sigma-70_dom"/>
</dbReference>
<sequence length="900" mass="91574">MLETPGPVPAHRPPTTASAATDDRLLADLRGGREQAFAELYARHHRTAAGVARRVVGSGPAVDDVVADSFTALLSAVRRGGGPSSNVRSYLLTTVRNTAVGYLRARERAIPAEADVIDRPHHDPDGLVGADDEQRVRRAFAALPPRWRRVLWYVDVHELAPAHVGPLLGISPNAVSSLARRARERLRREYLQAHQDRVAPGCEDYAPHLARFVEQALAAPVQRRLEVHVLACAPCSTAVEQMRDLKSRMRGILLPVGLATAATVAPLRTRRARARSRAGTAAGALSPAAALALGRRWWWSRPRDKRPVLLLATPAVALGLLLIASLVTAPEAGDLGARADSPPTAAPPPGAPTPDAVGPDDAEPDRGERDQRDPEEDGPGSREPDPDGPGPDDPGPDDPGPDDPGPEQSAPDRSRPAATPPGTDDTGPGPPGPGPDHPEGPGPPTPGPPDETPPPGTDPPDPDPTEPPPDPEPQVVQVAHDDLGDLVPGRAGVLGATVTNPNPGAVGPVTVDLALPAGIELDTAHAARAASAWTCADPPGSDGPSCTVGTIAGGTAATLLVPVLVATDVPEGAAAVRLDVGGDDVQPTGADLAVPVSVSPLAARYVATGDVGVAQAGAPVLHCAPSAPGCASAAAGTATGGALNNNGWTMAPVDALGTGTNSSTAELDLPEGSEVVAARLYWAGSCAGEVGPVRLAPPDGELAAVGETADLAVERSGEAYQAGVDVTDVVRAGGAGTWAVADVCAIPGDGRWAGWALVVVHRSATPDPAAAGLAIVYDGWMGVTPDQTPRFAAAGRPGTAVRVGVVAWDGDRGADGNRLLLDGAPLVPLRWDGSAPAGPGSPHGAFDSTAWGSGYANALGVDVRPFAPATLTGPRAEITAATDTDYYTIGAVTVVTGSDP</sequence>
<evidence type="ECO:0000256" key="4">
    <source>
        <dbReference type="ARBA" id="ARBA00023125"/>
    </source>
</evidence>
<dbReference type="RefSeq" id="WP_192863979.1">
    <property type="nucleotide sequence ID" value="NZ_JADAQT010000102.1"/>
</dbReference>
<dbReference type="PANTHER" id="PTHR43133:SF8">
    <property type="entry name" value="RNA POLYMERASE SIGMA FACTOR HI_1459-RELATED"/>
    <property type="match status" value="1"/>
</dbReference>
<keyword evidence="3" id="KW-0731">Sigma factor</keyword>
<dbReference type="SUPFAM" id="SSF88946">
    <property type="entry name" value="Sigma2 domain of RNA polymerase sigma factors"/>
    <property type="match status" value="1"/>
</dbReference>
<comment type="similarity">
    <text evidence="1">Belongs to the sigma-70 factor family. ECF subfamily.</text>
</comment>
<dbReference type="InterPro" id="IPR013325">
    <property type="entry name" value="RNA_pol_sigma_r2"/>
</dbReference>
<evidence type="ECO:0000256" key="1">
    <source>
        <dbReference type="ARBA" id="ARBA00010641"/>
    </source>
</evidence>
<proteinExistence type="inferred from homology"/>
<feature type="compositionally biased region" description="Pro residues" evidence="6">
    <location>
        <begin position="428"/>
        <end position="459"/>
    </location>
</feature>
<feature type="domain" description="RNA polymerase sigma factor 70 region 4 type 2" evidence="9">
    <location>
        <begin position="134"/>
        <end position="186"/>
    </location>
</feature>
<dbReference type="InterPro" id="IPR036388">
    <property type="entry name" value="WH-like_DNA-bd_sf"/>
</dbReference>